<protein>
    <submittedName>
        <fullName evidence="8">Serine/threonine protein kinase</fullName>
    </submittedName>
</protein>
<dbReference type="Pfam" id="PF00069">
    <property type="entry name" value="Pkinase"/>
    <property type="match status" value="1"/>
</dbReference>
<proteinExistence type="predicted"/>
<dbReference type="InterPro" id="IPR017441">
    <property type="entry name" value="Protein_kinase_ATP_BS"/>
</dbReference>
<dbReference type="GO" id="GO:0005524">
    <property type="term" value="F:ATP binding"/>
    <property type="evidence" value="ECO:0007669"/>
    <property type="project" value="UniProtKB-UniRule"/>
</dbReference>
<accession>A0A538TYY4</accession>
<organism evidence="8 9">
    <name type="scientific">Eiseniibacteriota bacterium</name>
    <dbReference type="NCBI Taxonomy" id="2212470"/>
    <lineage>
        <taxon>Bacteria</taxon>
        <taxon>Candidatus Eiseniibacteriota</taxon>
    </lineage>
</organism>
<dbReference type="Gene3D" id="3.30.200.20">
    <property type="entry name" value="Phosphorylase Kinase, domain 1"/>
    <property type="match status" value="1"/>
</dbReference>
<keyword evidence="3 8" id="KW-0418">Kinase</keyword>
<name>A0A538TYY4_UNCEI</name>
<evidence type="ECO:0000256" key="5">
    <source>
        <dbReference type="PROSITE-ProRule" id="PRU10141"/>
    </source>
</evidence>
<dbReference type="GO" id="GO:0004674">
    <property type="term" value="F:protein serine/threonine kinase activity"/>
    <property type="evidence" value="ECO:0007669"/>
    <property type="project" value="UniProtKB-KW"/>
</dbReference>
<dbReference type="CDD" id="cd14014">
    <property type="entry name" value="STKc_PknB_like"/>
    <property type="match status" value="1"/>
</dbReference>
<feature type="transmembrane region" description="Helical" evidence="6">
    <location>
        <begin position="105"/>
        <end position="125"/>
    </location>
</feature>
<feature type="binding site" evidence="5">
    <location>
        <position position="261"/>
    </location>
    <ligand>
        <name>ATP</name>
        <dbReference type="ChEBI" id="CHEBI:30616"/>
    </ligand>
</feature>
<keyword evidence="1" id="KW-0808">Transferase</keyword>
<dbReference type="SMART" id="SM00220">
    <property type="entry name" value="S_TKc"/>
    <property type="match status" value="1"/>
</dbReference>
<dbReference type="PANTHER" id="PTHR43289">
    <property type="entry name" value="MITOGEN-ACTIVATED PROTEIN KINASE KINASE KINASE 20-RELATED"/>
    <property type="match status" value="1"/>
</dbReference>
<evidence type="ECO:0000256" key="1">
    <source>
        <dbReference type="ARBA" id="ARBA00022679"/>
    </source>
</evidence>
<keyword evidence="8" id="KW-0723">Serine/threonine-protein kinase</keyword>
<feature type="transmembrane region" description="Helical" evidence="6">
    <location>
        <begin position="195"/>
        <end position="216"/>
    </location>
</feature>
<evidence type="ECO:0000259" key="7">
    <source>
        <dbReference type="PROSITE" id="PS50011"/>
    </source>
</evidence>
<dbReference type="Gene3D" id="1.10.510.10">
    <property type="entry name" value="Transferase(Phosphotransferase) domain 1"/>
    <property type="match status" value="1"/>
</dbReference>
<evidence type="ECO:0000313" key="9">
    <source>
        <dbReference type="Proteomes" id="UP000319836"/>
    </source>
</evidence>
<evidence type="ECO:0000313" key="8">
    <source>
        <dbReference type="EMBL" id="TMQ68865.1"/>
    </source>
</evidence>
<dbReference type="SUPFAM" id="SSF56112">
    <property type="entry name" value="Protein kinase-like (PK-like)"/>
    <property type="match status" value="1"/>
</dbReference>
<feature type="transmembrane region" description="Helical" evidence="6">
    <location>
        <begin position="82"/>
        <end position="98"/>
    </location>
</feature>
<keyword evidence="2 5" id="KW-0547">Nucleotide-binding</keyword>
<evidence type="ECO:0000256" key="4">
    <source>
        <dbReference type="ARBA" id="ARBA00022840"/>
    </source>
</evidence>
<evidence type="ECO:0000256" key="6">
    <source>
        <dbReference type="SAM" id="Phobius"/>
    </source>
</evidence>
<keyword evidence="6" id="KW-0812">Transmembrane</keyword>
<feature type="transmembrane region" description="Helical" evidence="6">
    <location>
        <begin position="45"/>
        <end position="62"/>
    </location>
</feature>
<feature type="transmembrane region" description="Helical" evidence="6">
    <location>
        <begin position="137"/>
        <end position="156"/>
    </location>
</feature>
<keyword evidence="6" id="KW-1133">Transmembrane helix</keyword>
<dbReference type="PROSITE" id="PS50011">
    <property type="entry name" value="PROTEIN_KINASE_DOM"/>
    <property type="match status" value="1"/>
</dbReference>
<dbReference type="EMBL" id="VBPA01000374">
    <property type="protein sequence ID" value="TMQ68865.1"/>
    <property type="molecule type" value="Genomic_DNA"/>
</dbReference>
<dbReference type="AlphaFoldDB" id="A0A538TYY4"/>
<dbReference type="PROSITE" id="PS00107">
    <property type="entry name" value="PROTEIN_KINASE_ATP"/>
    <property type="match status" value="1"/>
</dbReference>
<dbReference type="PANTHER" id="PTHR43289:SF6">
    <property type="entry name" value="SERINE_THREONINE-PROTEIN KINASE NEKL-3"/>
    <property type="match status" value="1"/>
</dbReference>
<evidence type="ECO:0000256" key="3">
    <source>
        <dbReference type="ARBA" id="ARBA00022777"/>
    </source>
</evidence>
<reference evidence="8 9" key="1">
    <citation type="journal article" date="2019" name="Nat. Microbiol.">
        <title>Mediterranean grassland soil C-N compound turnover is dependent on rainfall and depth, and is mediated by genomically divergent microorganisms.</title>
        <authorList>
            <person name="Diamond S."/>
            <person name="Andeer P.F."/>
            <person name="Li Z."/>
            <person name="Crits-Christoph A."/>
            <person name="Burstein D."/>
            <person name="Anantharaman K."/>
            <person name="Lane K.R."/>
            <person name="Thomas B.C."/>
            <person name="Pan C."/>
            <person name="Northen T.R."/>
            <person name="Banfield J.F."/>
        </authorList>
    </citation>
    <scope>NUCLEOTIDE SEQUENCE [LARGE SCALE GENOMIC DNA]</scope>
    <source>
        <strain evidence="8">WS_10</strain>
    </source>
</reference>
<feature type="transmembrane region" description="Helical" evidence="6">
    <location>
        <begin position="163"/>
        <end position="183"/>
    </location>
</feature>
<keyword evidence="4 5" id="KW-0067">ATP-binding</keyword>
<gene>
    <name evidence="8" type="ORF">E6K80_13615</name>
</gene>
<sequence>MDSRTDTLVAPRLLGRRGVRAEESRGSALATGLPPDLVRDAARRFGIIGLLCAAGNAMGLVVQETMRGLGVMPQHLRFERNATAVLGVALGLAAFGYARRTQSSPFKLIAAGLTFEVVAGYLLVFPEALQHVLLPQSGGMVRVSWLALWIAIYPVVLPASPPVAALAGLVTASMAPLAVWTVTALGHPWPPTSSLVYFFVPCYTVALLSIIPATLLHRMRREVTEARALGSYELVRHLGGGGMGEVWEASHRMLARPAAIKLIGAKVTAGATPAELEALQSRFEREAQATASLNSPHTVALYDFGLSEDGRFFYVMELLDGIDLERLVKEHGPLPPERAIHLLLAACDSLAEAHERGLVHRDIKPSNLNACRLGGHHDFLKVLDFGLVSAPRGASPLDTHLTRQEMAIGTPSTMAPEMVLGGPTDRRVDLYGLGCVAYWLVTGREVFQARSPVELMSHHAHTAPEPPSRHAPSPFPAELEAAILACLEKDPERRPADAAALAARLAAVPLASPWSEARAAAWWREHRPATAG</sequence>
<evidence type="ECO:0000256" key="2">
    <source>
        <dbReference type="ARBA" id="ARBA00022741"/>
    </source>
</evidence>
<comment type="caution">
    <text evidence="8">The sequence shown here is derived from an EMBL/GenBank/DDBJ whole genome shotgun (WGS) entry which is preliminary data.</text>
</comment>
<dbReference type="Proteomes" id="UP000319836">
    <property type="component" value="Unassembled WGS sequence"/>
</dbReference>
<feature type="domain" description="Protein kinase" evidence="7">
    <location>
        <begin position="232"/>
        <end position="515"/>
    </location>
</feature>
<dbReference type="InterPro" id="IPR000719">
    <property type="entry name" value="Prot_kinase_dom"/>
</dbReference>
<dbReference type="InterPro" id="IPR011009">
    <property type="entry name" value="Kinase-like_dom_sf"/>
</dbReference>
<keyword evidence="6" id="KW-0472">Membrane</keyword>